<dbReference type="EMBL" id="WIGN01000198">
    <property type="protein sequence ID" value="KAF6804816.1"/>
    <property type="molecule type" value="Genomic_DNA"/>
</dbReference>
<gene>
    <name evidence="1" type="ORF">CSOJ01_09910</name>
</gene>
<protein>
    <submittedName>
        <fullName evidence="1">Uncharacterized protein</fullName>
    </submittedName>
</protein>
<evidence type="ECO:0000313" key="1">
    <source>
        <dbReference type="EMBL" id="KAF6804816.1"/>
    </source>
</evidence>
<accession>A0A8H6J2H7</accession>
<name>A0A8H6J2H7_9PEZI</name>
<dbReference type="AlphaFoldDB" id="A0A8H6J2H7"/>
<dbReference type="Proteomes" id="UP000652219">
    <property type="component" value="Unassembled WGS sequence"/>
</dbReference>
<organism evidence="1 2">
    <name type="scientific">Colletotrichum sojae</name>
    <dbReference type="NCBI Taxonomy" id="2175907"/>
    <lineage>
        <taxon>Eukaryota</taxon>
        <taxon>Fungi</taxon>
        <taxon>Dikarya</taxon>
        <taxon>Ascomycota</taxon>
        <taxon>Pezizomycotina</taxon>
        <taxon>Sordariomycetes</taxon>
        <taxon>Hypocreomycetidae</taxon>
        <taxon>Glomerellales</taxon>
        <taxon>Glomerellaceae</taxon>
        <taxon>Colletotrichum</taxon>
        <taxon>Colletotrichum orchidearum species complex</taxon>
    </lineage>
</organism>
<keyword evidence="2" id="KW-1185">Reference proteome</keyword>
<sequence>MGSLLNIEDLLRWLLSARAGQGIARENSEKGQDIYPKLQSMHATVSDCDIRRDRTFIPESFRSKSEKQDWVMTMGHSNENWHMAILTISHLLRRKTDSSTWKNSSHGDVIEWAGMYSQAALEELRAAGGQSADLVPSPRLRLI</sequence>
<reference evidence="1 2" key="1">
    <citation type="journal article" date="2020" name="Phytopathology">
        <title>Genome Sequence Resources of Colletotrichum truncatum, C. plurivorum, C. musicola, and C. sojae: Four Species Pathogenic to Soybean (Glycine max).</title>
        <authorList>
            <person name="Rogerio F."/>
            <person name="Boufleur T.R."/>
            <person name="Ciampi-Guillardi M."/>
            <person name="Sukno S.A."/>
            <person name="Thon M.R."/>
            <person name="Massola Junior N.S."/>
            <person name="Baroncelli R."/>
        </authorList>
    </citation>
    <scope>NUCLEOTIDE SEQUENCE [LARGE SCALE GENOMIC DNA]</scope>
    <source>
        <strain evidence="1 2">LFN0009</strain>
    </source>
</reference>
<proteinExistence type="predicted"/>
<evidence type="ECO:0000313" key="2">
    <source>
        <dbReference type="Proteomes" id="UP000652219"/>
    </source>
</evidence>
<comment type="caution">
    <text evidence="1">The sequence shown here is derived from an EMBL/GenBank/DDBJ whole genome shotgun (WGS) entry which is preliminary data.</text>
</comment>